<dbReference type="InterPro" id="IPR000719">
    <property type="entry name" value="Prot_kinase_dom"/>
</dbReference>
<dbReference type="SUPFAM" id="SSF56112">
    <property type="entry name" value="Protein kinase-like (PK-like)"/>
    <property type="match status" value="1"/>
</dbReference>
<keyword evidence="1" id="KW-0418">Kinase</keyword>
<reference evidence="1 2" key="1">
    <citation type="journal article" date="2021" name="Cell">
        <title>Tracing the genetic footprints of vertebrate landing in non-teleost ray-finned fishes.</title>
        <authorList>
            <person name="Bi X."/>
            <person name="Wang K."/>
            <person name="Yang L."/>
            <person name="Pan H."/>
            <person name="Jiang H."/>
            <person name="Wei Q."/>
            <person name="Fang M."/>
            <person name="Yu H."/>
            <person name="Zhu C."/>
            <person name="Cai Y."/>
            <person name="He Y."/>
            <person name="Gan X."/>
            <person name="Zeng H."/>
            <person name="Yu D."/>
            <person name="Zhu Y."/>
            <person name="Jiang H."/>
            <person name="Qiu Q."/>
            <person name="Yang H."/>
            <person name="Zhang Y.E."/>
            <person name="Wang W."/>
            <person name="Zhu M."/>
            <person name="He S."/>
            <person name="Zhang G."/>
        </authorList>
    </citation>
    <scope>NUCLEOTIDE SEQUENCE [LARGE SCALE GENOMIC DNA]</scope>
    <source>
        <strain evidence="1">Bchr_013</strain>
    </source>
</reference>
<dbReference type="Pfam" id="PF00069">
    <property type="entry name" value="Pkinase"/>
    <property type="match status" value="1"/>
</dbReference>
<dbReference type="InterPro" id="IPR011009">
    <property type="entry name" value="Kinase-like_dom_sf"/>
</dbReference>
<dbReference type="GO" id="GO:0004672">
    <property type="term" value="F:protein kinase activity"/>
    <property type="evidence" value="ECO:0007669"/>
    <property type="project" value="InterPro"/>
</dbReference>
<dbReference type="PROSITE" id="PS50011">
    <property type="entry name" value="PROTEIN_KINASE_DOM"/>
    <property type="match status" value="1"/>
</dbReference>
<dbReference type="InterPro" id="IPR050117">
    <property type="entry name" value="MAPK"/>
</dbReference>
<proteinExistence type="predicted"/>
<dbReference type="GO" id="GO:0005524">
    <property type="term" value="F:ATP binding"/>
    <property type="evidence" value="ECO:0007669"/>
    <property type="project" value="UniProtKB-UniRule"/>
</dbReference>
<dbReference type="InterPro" id="IPR017441">
    <property type="entry name" value="Protein_kinase_ATP_BS"/>
</dbReference>
<sequence>MATAAVSAAAAAAATGGASHPAFGSETVRGQIFDVGPRYGNLSYIGEGAYGMVCSAYDRENKVRVAIKKISPFEHQTYCQRTLREIKILLRFKHENIIGINDVIRAPTLDQIKDVYPFV</sequence>
<organism evidence="1 2">
    <name type="scientific">Polypterus senegalus</name>
    <name type="common">Senegal bichir</name>
    <dbReference type="NCBI Taxonomy" id="55291"/>
    <lineage>
        <taxon>Eukaryota</taxon>
        <taxon>Metazoa</taxon>
        <taxon>Chordata</taxon>
        <taxon>Craniata</taxon>
        <taxon>Vertebrata</taxon>
        <taxon>Euteleostomi</taxon>
        <taxon>Actinopterygii</taxon>
        <taxon>Polypteriformes</taxon>
        <taxon>Polypteridae</taxon>
        <taxon>Polypterus</taxon>
    </lineage>
</organism>
<dbReference type="AlphaFoldDB" id="A0A8X7XSJ1"/>
<keyword evidence="2" id="KW-1185">Reference proteome</keyword>
<dbReference type="Proteomes" id="UP000886611">
    <property type="component" value="Unassembled WGS sequence"/>
</dbReference>
<feature type="non-terminal residue" evidence="1">
    <location>
        <position position="1"/>
    </location>
</feature>
<evidence type="ECO:0000313" key="2">
    <source>
        <dbReference type="Proteomes" id="UP000886611"/>
    </source>
</evidence>
<keyword evidence="1" id="KW-0808">Transferase</keyword>
<name>A0A8X7XSJ1_POLSE</name>
<dbReference type="PANTHER" id="PTHR24055">
    <property type="entry name" value="MITOGEN-ACTIVATED PROTEIN KINASE"/>
    <property type="match status" value="1"/>
</dbReference>
<gene>
    <name evidence="1" type="primary">Mapk1_1</name>
    <name evidence="1" type="ORF">GTO96_0005425</name>
</gene>
<comment type="caution">
    <text evidence="1">The sequence shown here is derived from an EMBL/GenBank/DDBJ whole genome shotgun (WGS) entry which is preliminary data.</text>
</comment>
<feature type="non-terminal residue" evidence="1">
    <location>
        <position position="119"/>
    </location>
</feature>
<protein>
    <submittedName>
        <fullName evidence="1">MK01 kinase</fullName>
    </submittedName>
</protein>
<evidence type="ECO:0000313" key="1">
    <source>
        <dbReference type="EMBL" id="KAG2470432.1"/>
    </source>
</evidence>
<accession>A0A8X7XSJ1</accession>
<dbReference type="EMBL" id="JAATIS010000094">
    <property type="protein sequence ID" value="KAG2470432.1"/>
    <property type="molecule type" value="Genomic_DNA"/>
</dbReference>
<dbReference type="FunFam" id="3.30.200.20:FF:000373">
    <property type="entry name" value="Mitogen-activated protein kinase 1"/>
    <property type="match status" value="1"/>
</dbReference>
<dbReference type="Gene3D" id="3.30.200.20">
    <property type="entry name" value="Phosphorylase Kinase, domain 1"/>
    <property type="match status" value="1"/>
</dbReference>
<dbReference type="PROSITE" id="PS00107">
    <property type="entry name" value="PROTEIN_KINASE_ATP"/>
    <property type="match status" value="1"/>
</dbReference>